<name>A0A934R134_9BACT</name>
<evidence type="ECO:0000313" key="1">
    <source>
        <dbReference type="EMBL" id="MBK1814547.1"/>
    </source>
</evidence>
<dbReference type="RefSeq" id="WP_200349506.1">
    <property type="nucleotide sequence ID" value="NZ_BAABHZ010000010.1"/>
</dbReference>
<dbReference type="Pfam" id="PF02082">
    <property type="entry name" value="Rrf2"/>
    <property type="match status" value="1"/>
</dbReference>
<evidence type="ECO:0000313" key="2">
    <source>
        <dbReference type="Proteomes" id="UP000600139"/>
    </source>
</evidence>
<dbReference type="InterPro" id="IPR036390">
    <property type="entry name" value="WH_DNA-bd_sf"/>
</dbReference>
<proteinExistence type="predicted"/>
<dbReference type="PANTHER" id="PTHR33221">
    <property type="entry name" value="WINGED HELIX-TURN-HELIX TRANSCRIPTIONAL REGULATOR, RRF2 FAMILY"/>
    <property type="match status" value="1"/>
</dbReference>
<dbReference type="GO" id="GO:0005829">
    <property type="term" value="C:cytosol"/>
    <property type="evidence" value="ECO:0007669"/>
    <property type="project" value="TreeGrafter"/>
</dbReference>
<keyword evidence="2" id="KW-1185">Reference proteome</keyword>
<dbReference type="PROSITE" id="PS51197">
    <property type="entry name" value="HTH_RRF2_2"/>
    <property type="match status" value="1"/>
</dbReference>
<organism evidence="1 2">
    <name type="scientific">Luteolibacter yonseiensis</name>
    <dbReference type="NCBI Taxonomy" id="1144680"/>
    <lineage>
        <taxon>Bacteria</taxon>
        <taxon>Pseudomonadati</taxon>
        <taxon>Verrucomicrobiota</taxon>
        <taxon>Verrucomicrobiia</taxon>
        <taxon>Verrucomicrobiales</taxon>
        <taxon>Verrucomicrobiaceae</taxon>
        <taxon>Luteolibacter</taxon>
    </lineage>
</organism>
<gene>
    <name evidence="1" type="ORF">JIN84_02910</name>
</gene>
<dbReference type="GO" id="GO:0003700">
    <property type="term" value="F:DNA-binding transcription factor activity"/>
    <property type="evidence" value="ECO:0007669"/>
    <property type="project" value="TreeGrafter"/>
</dbReference>
<protein>
    <submittedName>
        <fullName evidence="1">Rrf2 family transcriptional regulator</fullName>
    </submittedName>
</protein>
<accession>A0A934R134</accession>
<dbReference type="SUPFAM" id="SSF46785">
    <property type="entry name" value="Winged helix' DNA-binding domain"/>
    <property type="match status" value="1"/>
</dbReference>
<sequence length="139" mass="15008">MAANNQFSIAVHLMAGLGFCTATDRTSAQLAASVNTSPSFIRRTLAKLSKAGLIETSKGKNGFCRLGKKPSEISLLDIYLAVEAPKAFSIHHYEETKPCQVSCNIKSVLEDALNKTQKGMEDSLAKISLCDLLSDIKKC</sequence>
<dbReference type="Gene3D" id="1.10.10.10">
    <property type="entry name" value="Winged helix-like DNA-binding domain superfamily/Winged helix DNA-binding domain"/>
    <property type="match status" value="1"/>
</dbReference>
<dbReference type="InterPro" id="IPR000944">
    <property type="entry name" value="Tscrpt_reg_Rrf2"/>
</dbReference>
<dbReference type="Proteomes" id="UP000600139">
    <property type="component" value="Unassembled WGS sequence"/>
</dbReference>
<dbReference type="EMBL" id="JAENIK010000004">
    <property type="protein sequence ID" value="MBK1814547.1"/>
    <property type="molecule type" value="Genomic_DNA"/>
</dbReference>
<dbReference type="AlphaFoldDB" id="A0A934R134"/>
<dbReference type="InterPro" id="IPR036388">
    <property type="entry name" value="WH-like_DNA-bd_sf"/>
</dbReference>
<comment type="caution">
    <text evidence="1">The sequence shown here is derived from an EMBL/GenBank/DDBJ whole genome shotgun (WGS) entry which is preliminary data.</text>
</comment>
<dbReference type="PANTHER" id="PTHR33221:SF15">
    <property type="entry name" value="HTH-TYPE TRANSCRIPTIONAL REGULATOR YWGB-RELATED"/>
    <property type="match status" value="1"/>
</dbReference>
<reference evidence="1" key="1">
    <citation type="submission" date="2021-01" db="EMBL/GenBank/DDBJ databases">
        <title>Modified the classification status of verrucomicrobia.</title>
        <authorList>
            <person name="Feng X."/>
        </authorList>
    </citation>
    <scope>NUCLEOTIDE SEQUENCE</scope>
    <source>
        <strain evidence="1">JCM 18052</strain>
    </source>
</reference>